<keyword evidence="1" id="KW-0732">Signal</keyword>
<comment type="caution">
    <text evidence="2">The sequence shown here is derived from an EMBL/GenBank/DDBJ whole genome shotgun (WGS) entry which is preliminary data.</text>
</comment>
<reference evidence="2 4" key="1">
    <citation type="journal article" date="2014" name="Genome Announc.">
        <title>Draft Genome Sequences of Two Vibrionaceae Species, Vibrio ponticus C121 and Photobacterium aphoticum C119, Isolated as Coral Reef Microbiota.</title>
        <authorList>
            <person name="Al-saari N."/>
            <person name="Meirelles P.M."/>
            <person name="Mino S."/>
            <person name="Suda W."/>
            <person name="Oshima K."/>
            <person name="Hattori M."/>
            <person name="Ohkuma M."/>
            <person name="Thompson F.L."/>
            <person name="Gomez-Gil B."/>
            <person name="Sawabe T."/>
            <person name="Sawabe T."/>
        </authorList>
    </citation>
    <scope>NUCLEOTIDE SEQUENCE [LARGE SCALE GENOMIC DNA]</scope>
    <source>
        <strain evidence="2 4">JCM 19237</strain>
    </source>
</reference>
<evidence type="ECO:0000313" key="2">
    <source>
        <dbReference type="EMBL" id="GAL02490.1"/>
    </source>
</evidence>
<name>A0A090QHB3_9GAMM</name>
<evidence type="ECO:0008006" key="6">
    <source>
        <dbReference type="Google" id="ProtNLM"/>
    </source>
</evidence>
<dbReference type="AlphaFoldDB" id="A0A090QHB3"/>
<dbReference type="Proteomes" id="UP000036426">
    <property type="component" value="Unassembled WGS sequence"/>
</dbReference>
<protein>
    <recommendedName>
        <fullName evidence="6">Lipoprotein</fullName>
    </recommendedName>
</protein>
<dbReference type="EMBL" id="LDOV01000010">
    <property type="protein sequence ID" value="KLV01712.1"/>
    <property type="molecule type" value="Genomic_DNA"/>
</dbReference>
<gene>
    <name evidence="3" type="ORF">ABT58_04530</name>
    <name evidence="2" type="ORF">JCM19237_5383</name>
</gene>
<dbReference type="RefSeq" id="WP_047873164.1">
    <property type="nucleotide sequence ID" value="NZ_BMYC01000001.1"/>
</dbReference>
<dbReference type="OrthoDB" id="6310847at2"/>
<organism evidence="2 4">
    <name type="scientific">Photobacterium aphoticum</name>
    <dbReference type="NCBI Taxonomy" id="754436"/>
    <lineage>
        <taxon>Bacteria</taxon>
        <taxon>Pseudomonadati</taxon>
        <taxon>Pseudomonadota</taxon>
        <taxon>Gammaproteobacteria</taxon>
        <taxon>Vibrionales</taxon>
        <taxon>Vibrionaceae</taxon>
        <taxon>Photobacterium</taxon>
    </lineage>
</organism>
<keyword evidence="5" id="KW-1185">Reference proteome</keyword>
<evidence type="ECO:0000256" key="1">
    <source>
        <dbReference type="SAM" id="SignalP"/>
    </source>
</evidence>
<dbReference type="STRING" id="754436.JCM19237_5383"/>
<evidence type="ECO:0000313" key="4">
    <source>
        <dbReference type="Proteomes" id="UP000029227"/>
    </source>
</evidence>
<feature type="signal peptide" evidence="1">
    <location>
        <begin position="1"/>
        <end position="22"/>
    </location>
</feature>
<evidence type="ECO:0000313" key="3">
    <source>
        <dbReference type="EMBL" id="KLV01712.1"/>
    </source>
</evidence>
<feature type="chain" id="PRO_5007382797" description="Lipoprotein" evidence="1">
    <location>
        <begin position="23"/>
        <end position="392"/>
    </location>
</feature>
<proteinExistence type="predicted"/>
<accession>A0A090QHB3</accession>
<evidence type="ECO:0000313" key="5">
    <source>
        <dbReference type="Proteomes" id="UP000036426"/>
    </source>
</evidence>
<reference evidence="3 5" key="2">
    <citation type="submission" date="2015-05" db="EMBL/GenBank/DDBJ databases">
        <title>Photobacterium galathea sp. nov.</title>
        <authorList>
            <person name="Machado H."/>
            <person name="Gram L."/>
        </authorList>
    </citation>
    <scope>NUCLEOTIDE SEQUENCE [LARGE SCALE GENOMIC DNA]</scope>
    <source>
        <strain evidence="3 5">DSM 25995</strain>
    </source>
</reference>
<sequence length="392" mass="42766">MKLTHIAGVVAVSLALAGCATGKGSQTYAVESNAGNSSLILGKSAEAFSNEDIEVPAYFNTQGLDFCTYDVEREDARCPLAKKTIRIYFGDVNTDLSATLKGQSAGVFNAMHSTINQYKSKALENTLENQFAGVNRFRIVTRDTDTVNAVMKEITESEGALNVATKKANSTRLSTDYAMKVDVLKTGDMLFGSTQSLFQTSMEMTVGVINPYTGEKLSYPNVGKIRVSNFDVREKNSFTTVIANGEYYRGFNYTSGKDVGAVLNEMSSRGFDIMLSRLLTEMPSTAQVMGIKGDRVSLDRGQNAGVLPNETMVVFEYSAGFVEPIGVATVNPSMQSAQGKIVRWKDSKLADQVKDEAEAGIYRPDRNRRLFAVSVGVPAEFMKDRSTWVEKG</sequence>
<dbReference type="eggNOG" id="ENOG502Z990">
    <property type="taxonomic scope" value="Bacteria"/>
</dbReference>
<dbReference type="EMBL" id="BBMN01000001">
    <property type="protein sequence ID" value="GAL02490.1"/>
    <property type="molecule type" value="Genomic_DNA"/>
</dbReference>
<dbReference type="PROSITE" id="PS51257">
    <property type="entry name" value="PROKAR_LIPOPROTEIN"/>
    <property type="match status" value="1"/>
</dbReference>
<dbReference type="PATRIC" id="fig|754436.4.peg.965"/>
<dbReference type="Proteomes" id="UP000029227">
    <property type="component" value="Unassembled WGS sequence"/>
</dbReference>